<protein>
    <recommendedName>
        <fullName evidence="8">Chloride conductance regulatory protein ICln</fullName>
    </recommendedName>
</protein>
<dbReference type="GO" id="GO:0034709">
    <property type="term" value="C:methylosome"/>
    <property type="evidence" value="ECO:0007669"/>
    <property type="project" value="InterPro"/>
</dbReference>
<comment type="caution">
    <text evidence="6">The sequence shown here is derived from an EMBL/GenBank/DDBJ whole genome shotgun (WGS) entry which is preliminary data.</text>
</comment>
<dbReference type="Proteomes" id="UP000886520">
    <property type="component" value="Chromosome 20"/>
</dbReference>
<organism evidence="6 7">
    <name type="scientific">Adiantum capillus-veneris</name>
    <name type="common">Maidenhair fern</name>
    <dbReference type="NCBI Taxonomy" id="13818"/>
    <lineage>
        <taxon>Eukaryota</taxon>
        <taxon>Viridiplantae</taxon>
        <taxon>Streptophyta</taxon>
        <taxon>Embryophyta</taxon>
        <taxon>Tracheophyta</taxon>
        <taxon>Polypodiopsida</taxon>
        <taxon>Polypodiidae</taxon>
        <taxon>Polypodiales</taxon>
        <taxon>Pteridineae</taxon>
        <taxon>Pteridaceae</taxon>
        <taxon>Vittarioideae</taxon>
        <taxon>Adiantum</taxon>
    </lineage>
</organism>
<sequence length="212" mass="23321">MAARGLVAFADRESDGRPRLESSGGESICAVQCNVGIALDDAPFQQPGTLHVTSKRLIWISDADHHGYAVDFLSLSMHAISRDPEAYPLPCIYTQIETDEEFDYGDEAGDELSDHQDSANLSRVQEMRLVPSDPSVLDNLFKVLCDCALLNPDPVEEIEGEGDWFFNEEEVLAGAIGHSNGAKDHDVTGFSELHLDDEQFDDAEESEEEHPA</sequence>
<comment type="subcellular location">
    <subcellularLocation>
        <location evidence="2">Cytoplasm</location>
    </subcellularLocation>
    <subcellularLocation>
        <location evidence="1">Nucleus</location>
    </subcellularLocation>
</comment>
<dbReference type="GO" id="GO:0006884">
    <property type="term" value="P:cell volume homeostasis"/>
    <property type="evidence" value="ECO:0007669"/>
    <property type="project" value="InterPro"/>
</dbReference>
<dbReference type="InterPro" id="IPR003521">
    <property type="entry name" value="ICln"/>
</dbReference>
<dbReference type="SUPFAM" id="SSF50729">
    <property type="entry name" value="PH domain-like"/>
    <property type="match status" value="1"/>
</dbReference>
<dbReference type="GO" id="GO:0045292">
    <property type="term" value="P:mRNA cis splicing, via spliceosome"/>
    <property type="evidence" value="ECO:0007669"/>
    <property type="project" value="TreeGrafter"/>
</dbReference>
<name>A0A9D4UAT4_ADICA</name>
<gene>
    <name evidence="6" type="ORF">GOP47_0020882</name>
</gene>
<evidence type="ECO:0008006" key="8">
    <source>
        <dbReference type="Google" id="ProtNLM"/>
    </source>
</evidence>
<dbReference type="InterPro" id="IPR039924">
    <property type="entry name" value="ICln/Lot5/Saf5"/>
</dbReference>
<dbReference type="GO" id="GO:0000387">
    <property type="term" value="P:spliceosomal snRNP assembly"/>
    <property type="evidence" value="ECO:0007669"/>
    <property type="project" value="InterPro"/>
</dbReference>
<evidence type="ECO:0000256" key="3">
    <source>
        <dbReference type="ARBA" id="ARBA00007054"/>
    </source>
</evidence>
<evidence type="ECO:0000313" key="6">
    <source>
        <dbReference type="EMBL" id="KAI5064212.1"/>
    </source>
</evidence>
<dbReference type="PANTHER" id="PTHR21399:SF0">
    <property type="entry name" value="METHYLOSOME SUBUNIT PICLN"/>
    <property type="match status" value="1"/>
</dbReference>
<evidence type="ECO:0000313" key="7">
    <source>
        <dbReference type="Proteomes" id="UP000886520"/>
    </source>
</evidence>
<reference evidence="6" key="1">
    <citation type="submission" date="2021-01" db="EMBL/GenBank/DDBJ databases">
        <title>Adiantum capillus-veneris genome.</title>
        <authorList>
            <person name="Fang Y."/>
            <person name="Liao Q."/>
        </authorList>
    </citation>
    <scope>NUCLEOTIDE SEQUENCE</scope>
    <source>
        <strain evidence="6">H3</strain>
        <tissue evidence="6">Leaf</tissue>
    </source>
</reference>
<dbReference type="GO" id="GO:0006821">
    <property type="term" value="P:chloride transport"/>
    <property type="evidence" value="ECO:0007669"/>
    <property type="project" value="InterPro"/>
</dbReference>
<dbReference type="GO" id="GO:0005681">
    <property type="term" value="C:spliceosomal complex"/>
    <property type="evidence" value="ECO:0007669"/>
    <property type="project" value="TreeGrafter"/>
</dbReference>
<dbReference type="PANTHER" id="PTHR21399">
    <property type="entry name" value="CHLORIDE CONDUCTANCE REGULATORY PROTEIN ICLN"/>
    <property type="match status" value="1"/>
</dbReference>
<evidence type="ECO:0000256" key="1">
    <source>
        <dbReference type="ARBA" id="ARBA00004123"/>
    </source>
</evidence>
<dbReference type="OrthoDB" id="19714at2759"/>
<accession>A0A9D4UAT4</accession>
<dbReference type="Gene3D" id="2.30.29.30">
    <property type="entry name" value="Pleckstrin-homology domain (PH domain)/Phosphotyrosine-binding domain (PTB)"/>
    <property type="match status" value="1"/>
</dbReference>
<keyword evidence="7" id="KW-1185">Reference proteome</keyword>
<dbReference type="GO" id="GO:0034715">
    <property type="term" value="C:pICln-Sm protein complex"/>
    <property type="evidence" value="ECO:0007669"/>
    <property type="project" value="InterPro"/>
</dbReference>
<dbReference type="InterPro" id="IPR011993">
    <property type="entry name" value="PH-like_dom_sf"/>
</dbReference>
<dbReference type="PRINTS" id="PR01348">
    <property type="entry name" value="ICLNCHANNEL"/>
</dbReference>
<dbReference type="GO" id="GO:0005829">
    <property type="term" value="C:cytosol"/>
    <property type="evidence" value="ECO:0007669"/>
    <property type="project" value="InterPro"/>
</dbReference>
<proteinExistence type="inferred from homology"/>
<evidence type="ECO:0000256" key="5">
    <source>
        <dbReference type="ARBA" id="ARBA00023242"/>
    </source>
</evidence>
<dbReference type="EMBL" id="JABFUD020000020">
    <property type="protein sequence ID" value="KAI5064212.1"/>
    <property type="molecule type" value="Genomic_DNA"/>
</dbReference>
<dbReference type="GO" id="GO:0005886">
    <property type="term" value="C:plasma membrane"/>
    <property type="evidence" value="ECO:0007669"/>
    <property type="project" value="InterPro"/>
</dbReference>
<dbReference type="AlphaFoldDB" id="A0A9D4UAT4"/>
<keyword evidence="5" id="KW-0539">Nucleus</keyword>
<dbReference type="Pfam" id="PF03517">
    <property type="entry name" value="Voldacs"/>
    <property type="match status" value="1"/>
</dbReference>
<comment type="similarity">
    <text evidence="3">Belongs to the pICln (TC 1.A.47) family.</text>
</comment>
<evidence type="ECO:0000256" key="2">
    <source>
        <dbReference type="ARBA" id="ARBA00004496"/>
    </source>
</evidence>
<evidence type="ECO:0000256" key="4">
    <source>
        <dbReference type="ARBA" id="ARBA00022490"/>
    </source>
</evidence>
<keyword evidence="4" id="KW-0963">Cytoplasm</keyword>